<dbReference type="Pfam" id="PF13302">
    <property type="entry name" value="Acetyltransf_3"/>
    <property type="match status" value="1"/>
</dbReference>
<gene>
    <name evidence="2" type="ORF">FHS18_002145</name>
</gene>
<proteinExistence type="predicted"/>
<dbReference type="EMBL" id="JACHXK010000004">
    <property type="protein sequence ID" value="MBB3110078.1"/>
    <property type="molecule type" value="Genomic_DNA"/>
</dbReference>
<name>A0A7W5AWK5_9BACL</name>
<keyword evidence="2" id="KW-0808">Transferase</keyword>
<dbReference type="PANTHER" id="PTHR43792:SF1">
    <property type="entry name" value="N-ACETYLTRANSFERASE DOMAIN-CONTAINING PROTEIN"/>
    <property type="match status" value="1"/>
</dbReference>
<dbReference type="Gene3D" id="3.40.630.30">
    <property type="match status" value="1"/>
</dbReference>
<dbReference type="AlphaFoldDB" id="A0A7W5AWK5"/>
<dbReference type="InterPro" id="IPR051531">
    <property type="entry name" value="N-acetyltransferase"/>
</dbReference>
<dbReference type="PROSITE" id="PS51186">
    <property type="entry name" value="GNAT"/>
    <property type="match status" value="1"/>
</dbReference>
<sequence>MMLETERLLLRDFVMEDWQHVHVYASDPAVAVHMLWGPNTEADTRGYLELMADQQSESPRKAFELAVVLKATNTLIGGCGLHIAAPHQGEIGYCFNPQYWGNGFASEAASALLAFGFDTLDLNRIYATCRPANTASANVMKRLGMTYEGHLREHLWAKGKWHDSYLHSILKKEYQ</sequence>
<evidence type="ECO:0000259" key="1">
    <source>
        <dbReference type="PROSITE" id="PS51186"/>
    </source>
</evidence>
<dbReference type="InterPro" id="IPR016181">
    <property type="entry name" value="Acyl_CoA_acyltransferase"/>
</dbReference>
<evidence type="ECO:0000313" key="3">
    <source>
        <dbReference type="Proteomes" id="UP000570361"/>
    </source>
</evidence>
<dbReference type="SUPFAM" id="SSF55729">
    <property type="entry name" value="Acyl-CoA N-acyltransferases (Nat)"/>
    <property type="match status" value="1"/>
</dbReference>
<dbReference type="GO" id="GO:0016747">
    <property type="term" value="F:acyltransferase activity, transferring groups other than amino-acyl groups"/>
    <property type="evidence" value="ECO:0007669"/>
    <property type="project" value="InterPro"/>
</dbReference>
<feature type="domain" description="N-acetyltransferase" evidence="1">
    <location>
        <begin position="8"/>
        <end position="163"/>
    </location>
</feature>
<dbReference type="PANTHER" id="PTHR43792">
    <property type="entry name" value="GNAT FAMILY, PUTATIVE (AFU_ORTHOLOGUE AFUA_3G00765)-RELATED-RELATED"/>
    <property type="match status" value="1"/>
</dbReference>
<dbReference type="RefSeq" id="WP_183599784.1">
    <property type="nucleotide sequence ID" value="NZ_JACHXK010000004.1"/>
</dbReference>
<protein>
    <submittedName>
        <fullName evidence="2">RimJ/RimL family protein N-acetyltransferase</fullName>
    </submittedName>
</protein>
<comment type="caution">
    <text evidence="2">The sequence shown here is derived from an EMBL/GenBank/DDBJ whole genome shotgun (WGS) entry which is preliminary data.</text>
</comment>
<dbReference type="InterPro" id="IPR000182">
    <property type="entry name" value="GNAT_dom"/>
</dbReference>
<evidence type="ECO:0000313" key="2">
    <source>
        <dbReference type="EMBL" id="MBB3110078.1"/>
    </source>
</evidence>
<keyword evidence="3" id="KW-1185">Reference proteome</keyword>
<organism evidence="2 3">
    <name type="scientific">Paenibacillus phyllosphaerae</name>
    <dbReference type="NCBI Taxonomy" id="274593"/>
    <lineage>
        <taxon>Bacteria</taxon>
        <taxon>Bacillati</taxon>
        <taxon>Bacillota</taxon>
        <taxon>Bacilli</taxon>
        <taxon>Bacillales</taxon>
        <taxon>Paenibacillaceae</taxon>
        <taxon>Paenibacillus</taxon>
    </lineage>
</organism>
<dbReference type="Proteomes" id="UP000570361">
    <property type="component" value="Unassembled WGS sequence"/>
</dbReference>
<reference evidence="2 3" key="1">
    <citation type="submission" date="2020-08" db="EMBL/GenBank/DDBJ databases">
        <title>Genomic Encyclopedia of Type Strains, Phase III (KMG-III): the genomes of soil and plant-associated and newly described type strains.</title>
        <authorList>
            <person name="Whitman W."/>
        </authorList>
    </citation>
    <scope>NUCLEOTIDE SEQUENCE [LARGE SCALE GENOMIC DNA]</scope>
    <source>
        <strain evidence="2 3">CECT 5862</strain>
    </source>
</reference>
<accession>A0A7W5AWK5</accession>